<dbReference type="Proteomes" id="UP000006729">
    <property type="component" value="Chromosome 19"/>
</dbReference>
<feature type="compositionally biased region" description="Polar residues" evidence="1">
    <location>
        <begin position="209"/>
        <end position="224"/>
    </location>
</feature>
<dbReference type="EMBL" id="CM009308">
    <property type="protein sequence ID" value="PNS89933.1"/>
    <property type="molecule type" value="Genomic_DNA"/>
</dbReference>
<dbReference type="AlphaFoldDB" id="B9IP89"/>
<accession>B9IP89</accession>
<keyword evidence="3" id="KW-1185">Reference proteome</keyword>
<organism evidence="2 3">
    <name type="scientific">Populus trichocarpa</name>
    <name type="common">Western balsam poplar</name>
    <name type="synonym">Populus balsamifera subsp. trichocarpa</name>
    <dbReference type="NCBI Taxonomy" id="3694"/>
    <lineage>
        <taxon>Eukaryota</taxon>
        <taxon>Viridiplantae</taxon>
        <taxon>Streptophyta</taxon>
        <taxon>Embryophyta</taxon>
        <taxon>Tracheophyta</taxon>
        <taxon>Spermatophyta</taxon>
        <taxon>Magnoliopsida</taxon>
        <taxon>eudicotyledons</taxon>
        <taxon>Gunneridae</taxon>
        <taxon>Pentapetalae</taxon>
        <taxon>rosids</taxon>
        <taxon>fabids</taxon>
        <taxon>Malpighiales</taxon>
        <taxon>Salicaceae</taxon>
        <taxon>Saliceae</taxon>
        <taxon>Populus</taxon>
    </lineage>
</organism>
<proteinExistence type="predicted"/>
<evidence type="ECO:0000256" key="1">
    <source>
        <dbReference type="SAM" id="MobiDB-lite"/>
    </source>
</evidence>
<feature type="compositionally biased region" description="Basic and acidic residues" evidence="1">
    <location>
        <begin position="226"/>
        <end position="235"/>
    </location>
</feature>
<sequence>MVLKYVKLAIGFRFLEASQAVITFIDKESMEKELTNGCSARLEKLLLLSQTMEEGNVGKMIGYDITSMSQGSLIGVKALLSTTSFMTLNERTQASDEELCSEFTALEEFTVASTKATDPGGHTGSTNSLDHTDATFKTFCLFPEIKEIHNLQTKNQQLHTASHQPSFAEPCYDDFMENTQEAEDSHSNPAYDGISDDAPELLATNVTETIKNTSLKDTSPSPVTKSADDEKEDKNPNYASMDEEASETQEMIDNAVALALGNPRDLKVYEEGIRGNIDKEVDEWTSIN</sequence>
<name>B9IP89_POPTR</name>
<feature type="region of interest" description="Disordered" evidence="1">
    <location>
        <begin position="209"/>
        <end position="254"/>
    </location>
</feature>
<reference evidence="2 3" key="1">
    <citation type="journal article" date="2006" name="Science">
        <title>The genome of black cottonwood, Populus trichocarpa (Torr. &amp; Gray).</title>
        <authorList>
            <person name="Tuskan G.A."/>
            <person name="Difazio S."/>
            <person name="Jansson S."/>
            <person name="Bohlmann J."/>
            <person name="Grigoriev I."/>
            <person name="Hellsten U."/>
            <person name="Putnam N."/>
            <person name="Ralph S."/>
            <person name="Rombauts S."/>
            <person name="Salamov A."/>
            <person name="Schein J."/>
            <person name="Sterck L."/>
            <person name="Aerts A."/>
            <person name="Bhalerao R.R."/>
            <person name="Bhalerao R.P."/>
            <person name="Blaudez D."/>
            <person name="Boerjan W."/>
            <person name="Brun A."/>
            <person name="Brunner A."/>
            <person name="Busov V."/>
            <person name="Campbell M."/>
            <person name="Carlson J."/>
            <person name="Chalot M."/>
            <person name="Chapman J."/>
            <person name="Chen G.L."/>
            <person name="Cooper D."/>
            <person name="Coutinho P.M."/>
            <person name="Couturier J."/>
            <person name="Covert S."/>
            <person name="Cronk Q."/>
            <person name="Cunningham R."/>
            <person name="Davis J."/>
            <person name="Degroeve S."/>
            <person name="Dejardin A."/>
            <person name="Depamphilis C."/>
            <person name="Detter J."/>
            <person name="Dirks B."/>
            <person name="Dubchak I."/>
            <person name="Duplessis S."/>
            <person name="Ehlting J."/>
            <person name="Ellis B."/>
            <person name="Gendler K."/>
            <person name="Goodstein D."/>
            <person name="Gribskov M."/>
            <person name="Grimwood J."/>
            <person name="Groover A."/>
            <person name="Gunter L."/>
            <person name="Hamberger B."/>
            <person name="Heinze B."/>
            <person name="Helariutta Y."/>
            <person name="Henrissat B."/>
            <person name="Holligan D."/>
            <person name="Holt R."/>
            <person name="Huang W."/>
            <person name="Islam-Faridi N."/>
            <person name="Jones S."/>
            <person name="Jones-Rhoades M."/>
            <person name="Jorgensen R."/>
            <person name="Joshi C."/>
            <person name="Kangasjarvi J."/>
            <person name="Karlsson J."/>
            <person name="Kelleher C."/>
            <person name="Kirkpatrick R."/>
            <person name="Kirst M."/>
            <person name="Kohler A."/>
            <person name="Kalluri U."/>
            <person name="Larimer F."/>
            <person name="Leebens-Mack J."/>
            <person name="Leple J.C."/>
            <person name="Locascio P."/>
            <person name="Lou Y."/>
            <person name="Lucas S."/>
            <person name="Martin F."/>
            <person name="Montanini B."/>
            <person name="Napoli C."/>
            <person name="Nelson D.R."/>
            <person name="Nelson C."/>
            <person name="Nieminen K."/>
            <person name="Nilsson O."/>
            <person name="Pereda V."/>
            <person name="Peter G."/>
            <person name="Philippe R."/>
            <person name="Pilate G."/>
            <person name="Poliakov A."/>
            <person name="Razumovskaya J."/>
            <person name="Richardson P."/>
            <person name="Rinaldi C."/>
            <person name="Ritland K."/>
            <person name="Rouze P."/>
            <person name="Ryaboy D."/>
            <person name="Schmutz J."/>
            <person name="Schrader J."/>
            <person name="Segerman B."/>
            <person name="Shin H."/>
            <person name="Siddiqui A."/>
            <person name="Sterky F."/>
            <person name="Terry A."/>
            <person name="Tsai C.J."/>
            <person name="Uberbacher E."/>
            <person name="Unneberg P."/>
            <person name="Vahala J."/>
            <person name="Wall K."/>
            <person name="Wessler S."/>
            <person name="Yang G."/>
            <person name="Yin T."/>
            <person name="Douglas C."/>
            <person name="Marra M."/>
            <person name="Sandberg G."/>
            <person name="Van de Peer Y."/>
            <person name="Rokhsar D."/>
        </authorList>
    </citation>
    <scope>NUCLEOTIDE SEQUENCE [LARGE SCALE GENOMIC DNA]</scope>
    <source>
        <strain evidence="3">cv. Nisqually</strain>
    </source>
</reference>
<dbReference type="HOGENOM" id="CLU_1087392_0_0_1"/>
<protein>
    <submittedName>
        <fullName evidence="2">Uncharacterized protein</fullName>
    </submittedName>
</protein>
<evidence type="ECO:0000313" key="3">
    <source>
        <dbReference type="Proteomes" id="UP000006729"/>
    </source>
</evidence>
<gene>
    <name evidence="2" type="ORF">POPTR_019G017000</name>
</gene>
<dbReference type="InParanoid" id="B9IP89"/>
<evidence type="ECO:0000313" key="2">
    <source>
        <dbReference type="EMBL" id="PNS89933.1"/>
    </source>
</evidence>